<dbReference type="Pfam" id="PF00015">
    <property type="entry name" value="MCPsignal"/>
    <property type="match status" value="1"/>
</dbReference>
<dbReference type="GO" id="GO:0007165">
    <property type="term" value="P:signal transduction"/>
    <property type="evidence" value="ECO:0007669"/>
    <property type="project" value="UniProtKB-KW"/>
</dbReference>
<dbReference type="Proteomes" id="UP000298588">
    <property type="component" value="Chromosome"/>
</dbReference>
<dbReference type="Gene3D" id="3.30.450.20">
    <property type="entry name" value="PAS domain"/>
    <property type="match status" value="1"/>
</dbReference>
<feature type="domain" description="Methyl-accepting transducer" evidence="5">
    <location>
        <begin position="378"/>
        <end position="633"/>
    </location>
</feature>
<dbReference type="PANTHER" id="PTHR32089:SF112">
    <property type="entry name" value="LYSOZYME-LIKE PROTEIN-RELATED"/>
    <property type="match status" value="1"/>
</dbReference>
<dbReference type="InterPro" id="IPR029151">
    <property type="entry name" value="Sensor-like_sf"/>
</dbReference>
<accession>A0A4D7QME6</accession>
<keyword evidence="4" id="KW-0472">Membrane</keyword>
<feature type="transmembrane region" description="Helical" evidence="4">
    <location>
        <begin position="285"/>
        <end position="308"/>
    </location>
</feature>
<dbReference type="EMBL" id="CP039865">
    <property type="protein sequence ID" value="QCK87691.1"/>
    <property type="molecule type" value="Genomic_DNA"/>
</dbReference>
<dbReference type="GO" id="GO:0004888">
    <property type="term" value="F:transmembrane signaling receptor activity"/>
    <property type="evidence" value="ECO:0007669"/>
    <property type="project" value="InterPro"/>
</dbReference>
<dbReference type="PROSITE" id="PS50111">
    <property type="entry name" value="CHEMOTAXIS_TRANSDUC_2"/>
    <property type="match status" value="1"/>
</dbReference>
<dbReference type="GO" id="GO:0016020">
    <property type="term" value="C:membrane"/>
    <property type="evidence" value="ECO:0007669"/>
    <property type="project" value="InterPro"/>
</dbReference>
<dbReference type="InterPro" id="IPR003660">
    <property type="entry name" value="HAMP_dom"/>
</dbReference>
<evidence type="ECO:0000313" key="7">
    <source>
        <dbReference type="EMBL" id="QCK87691.1"/>
    </source>
</evidence>
<dbReference type="PANTHER" id="PTHR32089">
    <property type="entry name" value="METHYL-ACCEPTING CHEMOTAXIS PROTEIN MCPB"/>
    <property type="match status" value="1"/>
</dbReference>
<keyword evidence="4" id="KW-1133">Transmembrane helix</keyword>
<organism evidence="7 8">
    <name type="scientific">Phreatobacter aquaticus</name>
    <dbReference type="NCBI Taxonomy" id="2570229"/>
    <lineage>
        <taxon>Bacteria</taxon>
        <taxon>Pseudomonadati</taxon>
        <taxon>Pseudomonadota</taxon>
        <taxon>Alphaproteobacteria</taxon>
        <taxon>Hyphomicrobiales</taxon>
        <taxon>Phreatobacteraceae</taxon>
        <taxon>Phreatobacter</taxon>
    </lineage>
</organism>
<sequence length="659" mass="68584">MARFEMLQLKTIGSKLMVTTTVTLLAAAAAVGYAGYRQQASLSDMAIEAALQQRYDAIVAAMNEQGQRALGVAATLANDPRVGAAIAANDRLGFIERFKPLSLTLRDDLKLALISVQFTNGTNFARVHAPQAFGDNVIGRRLMVRDAIQTGRTQLGIEPGRDNVSIFASVPTMHEGKLVGITDIGAVLGPDFLADLKRRFSVDVAMHLVEGGKLNSLASTFASKTLLELPAHQAAMTAPTHWVESTLGGRPVAVLAGPLRNYSGNPIGTVEVAVDTSVFVAARNYALLVLGIATALAVLAGIGAALLLTRHLGLPIRALNETMTALAGGDHGRTVPSTQRSDEIGAMARAVEVFRTNAIERERLEAVTTSETGARLARQGRIDTLVRDFSSSIGSVLDGVGANARMMEETARNLTGIAASAAGQADEASGASRQASNNVQSVAAASEELSASINEIATQVAQTNDVVIRASREAEDANHRVKALALAANRIGEVLNLIRDIAEQTNLLALNATIEAARAGEAGRGFAVVASEVKSLAGQTAKATEEIAAQISSVQSETTTAVRTIEAIAATMEEVSRYAGAVASAIEQQRSATGEISQNVQAAATGTARVVDNITSVTASSAETNASASDVLSAARSLSEQSVSLGKTVEGFLAEVRAA</sequence>
<dbReference type="Pfam" id="PF14827">
    <property type="entry name" value="dCache_3"/>
    <property type="match status" value="1"/>
</dbReference>
<dbReference type="SMART" id="SM00283">
    <property type="entry name" value="MA"/>
    <property type="match status" value="1"/>
</dbReference>
<evidence type="ECO:0000259" key="5">
    <source>
        <dbReference type="PROSITE" id="PS50111"/>
    </source>
</evidence>
<dbReference type="PROSITE" id="PS50885">
    <property type="entry name" value="HAMP"/>
    <property type="match status" value="1"/>
</dbReference>
<evidence type="ECO:0000256" key="4">
    <source>
        <dbReference type="SAM" id="Phobius"/>
    </source>
</evidence>
<evidence type="ECO:0000256" key="1">
    <source>
        <dbReference type="ARBA" id="ARBA00023224"/>
    </source>
</evidence>
<dbReference type="KEGG" id="paqt:E8L99_18990"/>
<protein>
    <submittedName>
        <fullName evidence="7">HAMP domain-containing protein</fullName>
    </submittedName>
</protein>
<evidence type="ECO:0000256" key="2">
    <source>
        <dbReference type="ARBA" id="ARBA00029447"/>
    </source>
</evidence>
<dbReference type="SUPFAM" id="SSF103190">
    <property type="entry name" value="Sensory domain-like"/>
    <property type="match status" value="1"/>
</dbReference>
<dbReference type="SUPFAM" id="SSF58104">
    <property type="entry name" value="Methyl-accepting chemotaxis protein (MCP) signaling domain"/>
    <property type="match status" value="1"/>
</dbReference>
<name>A0A4D7QME6_9HYPH</name>
<dbReference type="RefSeq" id="WP_137101020.1">
    <property type="nucleotide sequence ID" value="NZ_CP039865.1"/>
</dbReference>
<dbReference type="CDD" id="cd06225">
    <property type="entry name" value="HAMP"/>
    <property type="match status" value="1"/>
</dbReference>
<keyword evidence="1 3" id="KW-0807">Transducer</keyword>
<comment type="similarity">
    <text evidence="2">Belongs to the methyl-accepting chemotaxis (MCP) protein family.</text>
</comment>
<dbReference type="GO" id="GO:0006935">
    <property type="term" value="P:chemotaxis"/>
    <property type="evidence" value="ECO:0007669"/>
    <property type="project" value="InterPro"/>
</dbReference>
<dbReference type="Gene3D" id="1.10.287.950">
    <property type="entry name" value="Methyl-accepting chemotaxis protein"/>
    <property type="match status" value="1"/>
</dbReference>
<reference evidence="7 8" key="1">
    <citation type="submission" date="2019-04" db="EMBL/GenBank/DDBJ databases">
        <title>Phreatobacter aquaticus sp. nov.</title>
        <authorList>
            <person name="Choi A."/>
            <person name="Baek K."/>
        </authorList>
    </citation>
    <scope>NUCLEOTIDE SEQUENCE [LARGE SCALE GENOMIC DNA]</scope>
    <source>
        <strain evidence="7 8">NMCR1094</strain>
    </source>
</reference>
<dbReference type="InterPro" id="IPR004089">
    <property type="entry name" value="MCPsignal_dom"/>
</dbReference>
<keyword evidence="4" id="KW-0812">Transmembrane</keyword>
<dbReference type="Gene3D" id="6.10.340.10">
    <property type="match status" value="1"/>
</dbReference>
<dbReference type="PRINTS" id="PR00260">
    <property type="entry name" value="CHEMTRNSDUCR"/>
</dbReference>
<keyword evidence="8" id="KW-1185">Reference proteome</keyword>
<dbReference type="InterPro" id="IPR004090">
    <property type="entry name" value="Chemotax_Me-accpt_rcpt"/>
</dbReference>
<evidence type="ECO:0000259" key="6">
    <source>
        <dbReference type="PROSITE" id="PS50885"/>
    </source>
</evidence>
<feature type="domain" description="HAMP" evidence="6">
    <location>
        <begin position="310"/>
        <end position="363"/>
    </location>
</feature>
<gene>
    <name evidence="7" type="ORF">E8L99_18990</name>
</gene>
<dbReference type="AlphaFoldDB" id="A0A4D7QME6"/>
<evidence type="ECO:0000313" key="8">
    <source>
        <dbReference type="Proteomes" id="UP000298588"/>
    </source>
</evidence>
<proteinExistence type="inferred from homology"/>
<evidence type="ECO:0000256" key="3">
    <source>
        <dbReference type="PROSITE-ProRule" id="PRU00284"/>
    </source>
</evidence>
<dbReference type="InterPro" id="IPR029150">
    <property type="entry name" value="dCache_3"/>
</dbReference>
<dbReference type="OrthoDB" id="1776073at2"/>
<dbReference type="SMART" id="SM00304">
    <property type="entry name" value="HAMP"/>
    <property type="match status" value="2"/>
</dbReference>
<dbReference type="Pfam" id="PF00672">
    <property type="entry name" value="HAMP"/>
    <property type="match status" value="1"/>
</dbReference>